<dbReference type="InterPro" id="IPR054613">
    <property type="entry name" value="Peptidase_S78_dom"/>
</dbReference>
<dbReference type="GO" id="GO:0006508">
    <property type="term" value="P:proteolysis"/>
    <property type="evidence" value="ECO:0007669"/>
    <property type="project" value="UniProtKB-KW"/>
</dbReference>
<evidence type="ECO:0000259" key="7">
    <source>
        <dbReference type="Pfam" id="PF04586"/>
    </source>
</evidence>
<dbReference type="GO" id="GO:0046797">
    <property type="term" value="P:viral procapsid maturation"/>
    <property type="evidence" value="ECO:0007669"/>
    <property type="project" value="UniProtKB-KW"/>
</dbReference>
<keyword evidence="5" id="KW-1273">Viral capsid maturation</keyword>
<feature type="region of interest" description="Disordered" evidence="6">
    <location>
        <begin position="150"/>
        <end position="174"/>
    </location>
</feature>
<evidence type="ECO:0000256" key="5">
    <source>
        <dbReference type="ARBA" id="ARBA00023045"/>
    </source>
</evidence>
<evidence type="ECO:0000313" key="8">
    <source>
        <dbReference type="EMBL" id="DAD76823.1"/>
    </source>
</evidence>
<protein>
    <submittedName>
        <fullName evidence="8">Prohead serine protease</fullName>
    </submittedName>
</protein>
<dbReference type="InterPro" id="IPR006433">
    <property type="entry name" value="Prohead_protease"/>
</dbReference>
<evidence type="ECO:0000256" key="2">
    <source>
        <dbReference type="ARBA" id="ARBA00022670"/>
    </source>
</evidence>
<feature type="region of interest" description="Disordered" evidence="6">
    <location>
        <begin position="194"/>
        <end position="220"/>
    </location>
</feature>
<feature type="domain" description="Prohead serine protease" evidence="7">
    <location>
        <begin position="15"/>
        <end position="155"/>
    </location>
</feature>
<dbReference type="GO" id="GO:0008233">
    <property type="term" value="F:peptidase activity"/>
    <property type="evidence" value="ECO:0007669"/>
    <property type="project" value="UniProtKB-KW"/>
</dbReference>
<organism evidence="8">
    <name type="scientific">Siphoviridae sp. ctz7e2</name>
    <dbReference type="NCBI Taxonomy" id="2826526"/>
    <lineage>
        <taxon>Viruses</taxon>
        <taxon>Duplodnaviria</taxon>
        <taxon>Heunggongvirae</taxon>
        <taxon>Uroviricota</taxon>
        <taxon>Caudoviricetes</taxon>
    </lineage>
</organism>
<evidence type="ECO:0000256" key="3">
    <source>
        <dbReference type="ARBA" id="ARBA00022801"/>
    </source>
</evidence>
<name>A0A8S5M415_9CAUD</name>
<accession>A0A8S5M415</accession>
<keyword evidence="1" id="KW-1188">Viral release from host cell</keyword>
<keyword evidence="3" id="KW-0378">Hydrolase</keyword>
<keyword evidence="2 8" id="KW-0645">Protease</keyword>
<keyword evidence="4" id="KW-0118">Viral capsid assembly</keyword>
<feature type="compositionally biased region" description="Basic and acidic residues" evidence="6">
    <location>
        <begin position="194"/>
        <end position="203"/>
    </location>
</feature>
<evidence type="ECO:0000256" key="1">
    <source>
        <dbReference type="ARBA" id="ARBA00022612"/>
    </source>
</evidence>
<dbReference type="Pfam" id="PF04586">
    <property type="entry name" value="Peptidase_S78"/>
    <property type="match status" value="1"/>
</dbReference>
<reference evidence="8" key="1">
    <citation type="journal article" date="2021" name="Proc. Natl. Acad. Sci. U.S.A.">
        <title>A Catalog of Tens of Thousands of Viruses from Human Metagenomes Reveals Hidden Associations with Chronic Diseases.</title>
        <authorList>
            <person name="Tisza M.J."/>
            <person name="Buck C.B."/>
        </authorList>
    </citation>
    <scope>NUCLEOTIDE SEQUENCE</scope>
    <source>
        <strain evidence="8">Ctz7e2</strain>
    </source>
</reference>
<proteinExistence type="predicted"/>
<dbReference type="EMBL" id="BK014810">
    <property type="protein sequence ID" value="DAD76823.1"/>
    <property type="molecule type" value="Genomic_DNA"/>
</dbReference>
<evidence type="ECO:0000256" key="4">
    <source>
        <dbReference type="ARBA" id="ARBA00022950"/>
    </source>
</evidence>
<evidence type="ECO:0000256" key="6">
    <source>
        <dbReference type="SAM" id="MobiDB-lite"/>
    </source>
</evidence>
<dbReference type="NCBIfam" id="TIGR01543">
    <property type="entry name" value="proheadase_HK97"/>
    <property type="match status" value="1"/>
</dbReference>
<sequence>MQIKTAGTATVTEGGFTGYASTWVREPDSYGDVVAKGAFSRTLKEWEAKGRPIPVLWGHRMDEPKYYIGTVEKAEEDDHGLKVNCSLDGESATAQHVRRLLKAGAVAQMSFAFDIKESADVELPGDRKARELRDITLYEVSVVPIGANQDTSIDDVKAPNNTRDGDGDDEDADALTEEEVATVRAILSALKSALEEREADDNTGKPAEAADSGGKASPVEAAARLNMEMTALIREGERSMR</sequence>